<proteinExistence type="predicted"/>
<evidence type="ECO:0000313" key="3">
    <source>
        <dbReference type="Proteomes" id="UP000243200"/>
    </source>
</evidence>
<dbReference type="VEuPathDB" id="PlasmoDB:POWCR01_000013100"/>
<evidence type="ECO:0000256" key="1">
    <source>
        <dbReference type="SAM" id="Phobius"/>
    </source>
</evidence>
<protein>
    <submittedName>
        <fullName evidence="2">Plasmodium vivax Vir protein, putative</fullName>
    </submittedName>
</protein>
<organism evidence="2 3">
    <name type="scientific">Plasmodium ovale</name>
    <name type="common">malaria parasite P. ovale</name>
    <dbReference type="NCBI Taxonomy" id="36330"/>
    <lineage>
        <taxon>Eukaryota</taxon>
        <taxon>Sar</taxon>
        <taxon>Alveolata</taxon>
        <taxon>Apicomplexa</taxon>
        <taxon>Aconoidasida</taxon>
        <taxon>Haemosporida</taxon>
        <taxon>Plasmodiidae</taxon>
        <taxon>Plasmodium</taxon>
        <taxon>Plasmodium (Plasmodium)</taxon>
    </lineage>
</organism>
<reference evidence="2 3" key="1">
    <citation type="submission" date="2016-06" db="EMBL/GenBank/DDBJ databases">
        <authorList>
            <consortium name="Pathogen Informatics"/>
        </authorList>
    </citation>
    <scope>NUCLEOTIDE SEQUENCE [LARGE SCALE GENOMIC DNA]</scope>
</reference>
<sequence length="317" mass="36973">MTNKNLPNLPSNKAYNTYDENKADFTCVTCCNTSQNLNLVFPGIHDMCKHLAKNINYIKEKKTSDNFNYLCTYLFYWIHENVTKLNIDVKSKYEVVMDILHSECNDIKKIIGITDKNLCNYELSELDIEKVNKKKYFFEFFDDYETMSKEIVHSGGNCSKYFDYITDIAKMYGELDKICKPDVNNCYKFYTRNKNPDPNILLSSHSCSNIADSKRQFSDSLPHSSPQAADHQGNASNFEYYHTYIAVVLSLLGIILMFFFIYKLTPIGPWLYNQLLKKKLLRNYFNGEDSQELLEYTSDSVDMNSQKTEYNLQYNSA</sequence>
<feature type="transmembrane region" description="Helical" evidence="1">
    <location>
        <begin position="241"/>
        <end position="262"/>
    </location>
</feature>
<dbReference type="EMBL" id="FLRJ01000002">
    <property type="protein sequence ID" value="SBT71937.1"/>
    <property type="molecule type" value="Genomic_DNA"/>
</dbReference>
<gene>
    <name evidence="2" type="primary">PowCR01_000013100</name>
    <name evidence="2" type="ORF">POWCR01_000013100</name>
</gene>
<evidence type="ECO:0000313" key="2">
    <source>
        <dbReference type="EMBL" id="SBT71937.1"/>
    </source>
</evidence>
<name>A0A1C3KEA7_PLAOA</name>
<dbReference type="Proteomes" id="UP000243200">
    <property type="component" value="Unassembled WGS sequence"/>
</dbReference>
<keyword evidence="1" id="KW-1133">Transmembrane helix</keyword>
<keyword evidence="1" id="KW-0472">Membrane</keyword>
<dbReference type="AlphaFoldDB" id="A0A1C3KEA7"/>
<keyword evidence="1" id="KW-0812">Transmembrane</keyword>
<dbReference type="VEuPathDB" id="PlasmoDB:PocGH01_00226400"/>
<accession>A0A1C3KEA7</accession>
<dbReference type="Pfam" id="PF05795">
    <property type="entry name" value="Plasmodium_Vir"/>
    <property type="match status" value="2"/>
</dbReference>
<dbReference type="InterPro" id="IPR008780">
    <property type="entry name" value="Plasmodium_Vir"/>
</dbReference>